<dbReference type="InterPro" id="IPR014710">
    <property type="entry name" value="RmlC-like_jellyroll"/>
</dbReference>
<reference evidence="1" key="1">
    <citation type="submission" date="2020-08" db="EMBL/GenBank/DDBJ databases">
        <title>Plant Genome Project.</title>
        <authorList>
            <person name="Zhang R.-G."/>
        </authorList>
    </citation>
    <scope>NUCLEOTIDE SEQUENCE</scope>
    <source>
        <strain evidence="1">WSP0</strain>
        <tissue evidence="1">Leaf</tissue>
    </source>
</reference>
<evidence type="ECO:0000313" key="2">
    <source>
        <dbReference type="Proteomes" id="UP000823749"/>
    </source>
</evidence>
<comment type="caution">
    <text evidence="1">The sequence shown here is derived from an EMBL/GenBank/DDBJ whole genome shotgun (WGS) entry which is preliminary data.</text>
</comment>
<organism evidence="1 2">
    <name type="scientific">Rhododendron griersonianum</name>
    <dbReference type="NCBI Taxonomy" id="479676"/>
    <lineage>
        <taxon>Eukaryota</taxon>
        <taxon>Viridiplantae</taxon>
        <taxon>Streptophyta</taxon>
        <taxon>Embryophyta</taxon>
        <taxon>Tracheophyta</taxon>
        <taxon>Spermatophyta</taxon>
        <taxon>Magnoliopsida</taxon>
        <taxon>eudicotyledons</taxon>
        <taxon>Gunneridae</taxon>
        <taxon>Pentapetalae</taxon>
        <taxon>asterids</taxon>
        <taxon>Ericales</taxon>
        <taxon>Ericaceae</taxon>
        <taxon>Ericoideae</taxon>
        <taxon>Rhodoreae</taxon>
        <taxon>Rhododendron</taxon>
    </lineage>
</organism>
<protein>
    <submittedName>
        <fullName evidence="1">Uncharacterized protein</fullName>
    </submittedName>
</protein>
<dbReference type="Gene3D" id="2.60.120.10">
    <property type="entry name" value="Jelly Rolls"/>
    <property type="match status" value="1"/>
</dbReference>
<evidence type="ECO:0000313" key="1">
    <source>
        <dbReference type="EMBL" id="KAG5524100.1"/>
    </source>
</evidence>
<accession>A0AAV6IBU6</accession>
<dbReference type="AlphaFoldDB" id="A0AAV6IBU6"/>
<sequence>MGFEISLPFLDVVTLPLSFFSFFLVNNGKPFLFLYQFEVRCVHATEERLLSDGVFWACGILRGPRLVGASEGRGCFPMAMNLWNGKDLSVTSFHKDHYKICMCVSHLYTYTCIYILHMHQGLYMHLEIYR</sequence>
<gene>
    <name evidence="1" type="ORF">RHGRI_030928</name>
</gene>
<keyword evidence="2" id="KW-1185">Reference proteome</keyword>
<proteinExistence type="predicted"/>
<dbReference type="Proteomes" id="UP000823749">
    <property type="component" value="Chromosome 11"/>
</dbReference>
<name>A0AAV6IBU6_9ERIC</name>
<dbReference type="EMBL" id="JACTNZ010000011">
    <property type="protein sequence ID" value="KAG5524100.1"/>
    <property type="molecule type" value="Genomic_DNA"/>
</dbReference>